<keyword evidence="3" id="KW-1185">Reference proteome</keyword>
<comment type="caution">
    <text evidence="2">The sequence shown here is derived from an EMBL/GenBank/DDBJ whole genome shotgun (WGS) entry which is preliminary data.</text>
</comment>
<accession>A0ABP3AHM3</accession>
<dbReference type="EMBL" id="JAOL01000127">
    <property type="protein sequence ID" value="EUA89159.1"/>
    <property type="molecule type" value="Genomic_DNA"/>
</dbReference>
<organism evidence="2 3">
    <name type="scientific">Mycobacterium ulcerans str. Harvey</name>
    <dbReference type="NCBI Taxonomy" id="1299332"/>
    <lineage>
        <taxon>Bacteria</taxon>
        <taxon>Bacillati</taxon>
        <taxon>Actinomycetota</taxon>
        <taxon>Actinomycetes</taxon>
        <taxon>Mycobacteriales</taxon>
        <taxon>Mycobacteriaceae</taxon>
        <taxon>Mycobacterium</taxon>
        <taxon>Mycobacterium ulcerans group</taxon>
    </lineage>
</organism>
<dbReference type="GO" id="GO:0016491">
    <property type="term" value="F:oxidoreductase activity"/>
    <property type="evidence" value="ECO:0007669"/>
    <property type="project" value="UniProtKB-KW"/>
</dbReference>
<evidence type="ECO:0000313" key="3">
    <source>
        <dbReference type="Proteomes" id="UP000020681"/>
    </source>
</evidence>
<reference evidence="2 3" key="1">
    <citation type="submission" date="2014-01" db="EMBL/GenBank/DDBJ databases">
        <authorList>
            <person name="Dobos K."/>
            <person name="Lenaerts A."/>
            <person name="Ordway D."/>
            <person name="DeGroote M.A."/>
            <person name="Parker T."/>
            <person name="Sizemore C."/>
            <person name="Tallon L.J."/>
            <person name="Sadzewicz L.K."/>
            <person name="Sengamalay N."/>
            <person name="Fraser C.M."/>
            <person name="Hine E."/>
            <person name="Shefchek K.A."/>
            <person name="Das S.P."/>
            <person name="Tettelin H."/>
        </authorList>
    </citation>
    <scope>NUCLEOTIDE SEQUENCE [LARGE SCALE GENOMIC DNA]</scope>
    <source>
        <strain evidence="2 3">Harvey</strain>
    </source>
</reference>
<name>A0ABP3AHM3_MYCUL</name>
<evidence type="ECO:0000313" key="2">
    <source>
        <dbReference type="EMBL" id="EUA89159.1"/>
    </source>
</evidence>
<protein>
    <submittedName>
        <fullName evidence="2">Acyl-CoA dehydrogenase domain protein</fullName>
        <ecNumber evidence="2">1.3.99.-</ecNumber>
    </submittedName>
</protein>
<gene>
    <name evidence="2" type="primary">mmgC2</name>
    <name evidence="2" type="ORF">I551_4422</name>
</gene>
<feature type="region of interest" description="Disordered" evidence="1">
    <location>
        <begin position="15"/>
        <end position="49"/>
    </location>
</feature>
<evidence type="ECO:0000256" key="1">
    <source>
        <dbReference type="SAM" id="MobiDB-lite"/>
    </source>
</evidence>
<dbReference type="Proteomes" id="UP000020681">
    <property type="component" value="Unassembled WGS sequence"/>
</dbReference>
<proteinExistence type="predicted"/>
<dbReference type="EC" id="1.3.99.-" evidence="2"/>
<feature type="compositionally biased region" description="Basic and acidic residues" evidence="1">
    <location>
        <begin position="39"/>
        <end position="49"/>
    </location>
</feature>
<keyword evidence="2" id="KW-0560">Oxidoreductase</keyword>
<sequence length="49" mass="5497">MVRDFVHRIVVPAHEPGERRGSGIGHCSPKPQGWGCWDSRLRNGSADRE</sequence>